<dbReference type="Proteomes" id="UP000249464">
    <property type="component" value="Unassembled WGS sequence"/>
</dbReference>
<keyword evidence="3" id="KW-1185">Reference proteome</keyword>
<dbReference type="EMBL" id="FQNC01000119">
    <property type="protein sequence ID" value="SGZ33311.1"/>
    <property type="molecule type" value="Genomic_DNA"/>
</dbReference>
<evidence type="ECO:0000256" key="1">
    <source>
        <dbReference type="SAM" id="MobiDB-lite"/>
    </source>
</evidence>
<evidence type="ECO:0000313" key="3">
    <source>
        <dbReference type="Proteomes" id="UP000249464"/>
    </source>
</evidence>
<dbReference type="AlphaFoldDB" id="A0A2X0PQC1"/>
<accession>A0A2X0PQC1</accession>
<proteinExistence type="predicted"/>
<gene>
    <name evidence="2" type="primary">BQ5605_C041g11954</name>
    <name evidence="2" type="ORF">BQ5605_C041G11954</name>
</gene>
<organism evidence="2 3">
    <name type="scientific">Microbotryum silenes-dioicae</name>
    <dbReference type="NCBI Taxonomy" id="796604"/>
    <lineage>
        <taxon>Eukaryota</taxon>
        <taxon>Fungi</taxon>
        <taxon>Dikarya</taxon>
        <taxon>Basidiomycota</taxon>
        <taxon>Pucciniomycotina</taxon>
        <taxon>Microbotryomycetes</taxon>
        <taxon>Microbotryales</taxon>
        <taxon>Microbotryaceae</taxon>
        <taxon>Microbotryum</taxon>
    </lineage>
</organism>
<reference evidence="2 3" key="1">
    <citation type="submission" date="2016-11" db="EMBL/GenBank/DDBJ databases">
        <authorList>
            <person name="Jaros S."/>
            <person name="Januszkiewicz K."/>
            <person name="Wedrychowicz H."/>
        </authorList>
    </citation>
    <scope>NUCLEOTIDE SEQUENCE [LARGE SCALE GENOMIC DNA]</scope>
</reference>
<protein>
    <submittedName>
        <fullName evidence="2">BQ5605_C041g11954 protein</fullName>
    </submittedName>
</protein>
<sequence length="88" mass="9643">MYWKASAAASTSQLLDTPDVPGEKNSPNTNANSALDDFLAMHAGTFSEQMFPSWDFQFDWQLDTSGHSYLAFNGPGNGMMSGDDASRW</sequence>
<feature type="region of interest" description="Disordered" evidence="1">
    <location>
        <begin position="1"/>
        <end position="33"/>
    </location>
</feature>
<name>A0A2X0PQC1_9BASI</name>
<evidence type="ECO:0000313" key="2">
    <source>
        <dbReference type="EMBL" id="SGZ33311.1"/>
    </source>
</evidence>